<gene>
    <name evidence="2" type="ORF">Nepgr_011925</name>
</gene>
<proteinExistence type="predicted"/>
<dbReference type="AlphaFoldDB" id="A0AAD3SG65"/>
<sequence>MHRNWAVMSSRKIAEDSREREDDEKTFRSLWYFRGRKGKLSPTTAASVTPLAPQSRTVDSSVTSTSLIVDHPALLPCCDRSHGGT</sequence>
<accession>A0AAD3SG65</accession>
<reference evidence="2" key="1">
    <citation type="submission" date="2023-05" db="EMBL/GenBank/DDBJ databases">
        <title>Nepenthes gracilis genome sequencing.</title>
        <authorList>
            <person name="Fukushima K."/>
        </authorList>
    </citation>
    <scope>NUCLEOTIDE SEQUENCE</scope>
    <source>
        <strain evidence="2">SING2019-196</strain>
    </source>
</reference>
<protein>
    <submittedName>
        <fullName evidence="2">Uncharacterized protein</fullName>
    </submittedName>
</protein>
<evidence type="ECO:0000313" key="3">
    <source>
        <dbReference type="Proteomes" id="UP001279734"/>
    </source>
</evidence>
<keyword evidence="3" id="KW-1185">Reference proteome</keyword>
<dbReference type="EMBL" id="BSYO01000009">
    <property type="protein sequence ID" value="GMH10084.1"/>
    <property type="molecule type" value="Genomic_DNA"/>
</dbReference>
<evidence type="ECO:0000256" key="1">
    <source>
        <dbReference type="SAM" id="MobiDB-lite"/>
    </source>
</evidence>
<feature type="compositionally biased region" description="Basic and acidic residues" evidence="1">
    <location>
        <begin position="12"/>
        <end position="25"/>
    </location>
</feature>
<dbReference type="Proteomes" id="UP001279734">
    <property type="component" value="Unassembled WGS sequence"/>
</dbReference>
<comment type="caution">
    <text evidence="2">The sequence shown here is derived from an EMBL/GenBank/DDBJ whole genome shotgun (WGS) entry which is preliminary data.</text>
</comment>
<name>A0AAD3SG65_NEPGR</name>
<evidence type="ECO:0000313" key="2">
    <source>
        <dbReference type="EMBL" id="GMH10084.1"/>
    </source>
</evidence>
<organism evidence="2 3">
    <name type="scientific">Nepenthes gracilis</name>
    <name type="common">Slender pitcher plant</name>
    <dbReference type="NCBI Taxonomy" id="150966"/>
    <lineage>
        <taxon>Eukaryota</taxon>
        <taxon>Viridiplantae</taxon>
        <taxon>Streptophyta</taxon>
        <taxon>Embryophyta</taxon>
        <taxon>Tracheophyta</taxon>
        <taxon>Spermatophyta</taxon>
        <taxon>Magnoliopsida</taxon>
        <taxon>eudicotyledons</taxon>
        <taxon>Gunneridae</taxon>
        <taxon>Pentapetalae</taxon>
        <taxon>Caryophyllales</taxon>
        <taxon>Nepenthaceae</taxon>
        <taxon>Nepenthes</taxon>
    </lineage>
</organism>
<feature type="region of interest" description="Disordered" evidence="1">
    <location>
        <begin position="1"/>
        <end position="25"/>
    </location>
</feature>